<sequence>MVDVTTEIVIARPPDVVAAYAADPDNAPEWYRNITSVTWRTPPPLTIGSEVDFVASFLGRTMAYTYIVAEHVPLTRLVMRTAPGSSFPMETTYTWRALEDARTHMTLRNRGGRAGLLPSRIMTLAMARANRADLARLRGVLEAR</sequence>
<organism evidence="1 2">
    <name type="scientific">Georgenia daeguensis</name>
    <dbReference type="NCBI Taxonomy" id="908355"/>
    <lineage>
        <taxon>Bacteria</taxon>
        <taxon>Bacillati</taxon>
        <taxon>Actinomycetota</taxon>
        <taxon>Actinomycetes</taxon>
        <taxon>Micrococcales</taxon>
        <taxon>Bogoriellaceae</taxon>
        <taxon>Georgenia</taxon>
    </lineage>
</organism>
<evidence type="ECO:0000313" key="1">
    <source>
        <dbReference type="EMBL" id="GAA4288215.1"/>
    </source>
</evidence>
<proteinExistence type="predicted"/>
<evidence type="ECO:0000313" key="2">
    <source>
        <dbReference type="Proteomes" id="UP001499841"/>
    </source>
</evidence>
<protein>
    <submittedName>
        <fullName evidence="1">SRPBCC family protein</fullName>
    </submittedName>
</protein>
<keyword evidence="2" id="KW-1185">Reference proteome</keyword>
<dbReference type="RefSeq" id="WP_345041832.1">
    <property type="nucleotide sequence ID" value="NZ_BAABBA010000012.1"/>
</dbReference>
<name>A0ABP8EW60_9MICO</name>
<comment type="caution">
    <text evidence="1">The sequence shown here is derived from an EMBL/GenBank/DDBJ whole genome shotgun (WGS) entry which is preliminary data.</text>
</comment>
<dbReference type="Gene3D" id="3.30.530.20">
    <property type="match status" value="1"/>
</dbReference>
<dbReference type="InterPro" id="IPR023393">
    <property type="entry name" value="START-like_dom_sf"/>
</dbReference>
<dbReference type="EMBL" id="BAABBA010000012">
    <property type="protein sequence ID" value="GAA4288215.1"/>
    <property type="molecule type" value="Genomic_DNA"/>
</dbReference>
<accession>A0ABP8EW60</accession>
<dbReference type="Proteomes" id="UP001499841">
    <property type="component" value="Unassembled WGS sequence"/>
</dbReference>
<dbReference type="SUPFAM" id="SSF55961">
    <property type="entry name" value="Bet v1-like"/>
    <property type="match status" value="1"/>
</dbReference>
<dbReference type="Pfam" id="PF10604">
    <property type="entry name" value="Polyketide_cyc2"/>
    <property type="match status" value="1"/>
</dbReference>
<reference evidence="2" key="1">
    <citation type="journal article" date="2019" name="Int. J. Syst. Evol. Microbiol.">
        <title>The Global Catalogue of Microorganisms (GCM) 10K type strain sequencing project: providing services to taxonomists for standard genome sequencing and annotation.</title>
        <authorList>
            <consortium name="The Broad Institute Genomics Platform"/>
            <consortium name="The Broad Institute Genome Sequencing Center for Infectious Disease"/>
            <person name="Wu L."/>
            <person name="Ma J."/>
        </authorList>
    </citation>
    <scope>NUCLEOTIDE SEQUENCE [LARGE SCALE GENOMIC DNA]</scope>
    <source>
        <strain evidence="2">JCM 17459</strain>
    </source>
</reference>
<dbReference type="InterPro" id="IPR019587">
    <property type="entry name" value="Polyketide_cyclase/dehydratase"/>
</dbReference>
<gene>
    <name evidence="1" type="ORF">GCM10022262_25750</name>
</gene>